<dbReference type="InterPro" id="IPR005243">
    <property type="entry name" value="THIRX-like_proc"/>
</dbReference>
<dbReference type="PANTHER" id="PTHR36450:SF1">
    <property type="entry name" value="THIOREDOXIN"/>
    <property type="match status" value="1"/>
</dbReference>
<dbReference type="EMBL" id="CP019646">
    <property type="protein sequence ID" value="AQQ71325.1"/>
    <property type="molecule type" value="Genomic_DNA"/>
</dbReference>
<evidence type="ECO:0000313" key="3">
    <source>
        <dbReference type="EMBL" id="AQQ71325.1"/>
    </source>
</evidence>
<dbReference type="OrthoDB" id="5524063at2"/>
<sequence length="268" mass="29602">MKIEIIAAAGADCQRLSARIEELISGSEKNCELIENTNPESLKRFGISKAPALVIDGEVKFSGSVPSDQELRSMLGIEPSEENNSFSPRRPESANLKPFRYILIAVMIFSLAAVIFRYMSGSSCFSGSCGIGAGSNHGIGTDAAARTFNENPQRAENPDVIVYYFHSGNRDQTCRDIECDTAMILSLEFSDLLIAGIIDWRVINIDEPENVHFLNNFQVSAETVVLSRLDGGKEVEFKRLDSVKDHLGDIDALKQYITREVKAYLNRG</sequence>
<reference evidence="4" key="1">
    <citation type="submission" date="2017-02" db="EMBL/GenBank/DDBJ databases">
        <title>Comparative genomics and description of representatives of a novel lineage of planctomycetes thriving in anoxic sediments.</title>
        <authorList>
            <person name="Spring S."/>
            <person name="Bunk B."/>
            <person name="Sproer C."/>
        </authorList>
    </citation>
    <scope>NUCLEOTIDE SEQUENCE [LARGE SCALE GENOMIC DNA]</scope>
    <source>
        <strain evidence="4">SM-Chi-D1</strain>
    </source>
</reference>
<dbReference type="Gene3D" id="3.40.30.10">
    <property type="entry name" value="Glutaredoxin"/>
    <property type="match status" value="1"/>
</dbReference>
<evidence type="ECO:0000313" key="4">
    <source>
        <dbReference type="Proteomes" id="UP000188181"/>
    </source>
</evidence>
<dbReference type="STRING" id="1851148.SMSP2_01696"/>
<dbReference type="PANTHER" id="PTHR36450">
    <property type="entry name" value="THIOREDOXIN"/>
    <property type="match status" value="1"/>
</dbReference>
<dbReference type="InterPro" id="IPR012336">
    <property type="entry name" value="Thioredoxin-like_fold"/>
</dbReference>
<dbReference type="NCBIfam" id="NF040494">
    <property type="entry name" value="nitrored_ArsF"/>
    <property type="match status" value="1"/>
</dbReference>
<accession>A0A1Q2MF45</accession>
<keyword evidence="1" id="KW-0472">Membrane</keyword>
<keyword evidence="4" id="KW-1185">Reference proteome</keyword>
<dbReference type="KEGG" id="pbas:SMSP2_01696"/>
<feature type="transmembrane region" description="Helical" evidence="1">
    <location>
        <begin position="99"/>
        <end position="119"/>
    </location>
</feature>
<dbReference type="RefSeq" id="WP_146683511.1">
    <property type="nucleotide sequence ID" value="NZ_CP019646.1"/>
</dbReference>
<feature type="domain" description="Thioredoxin-like fold" evidence="2">
    <location>
        <begin position="1"/>
        <end position="75"/>
    </location>
</feature>
<keyword evidence="1" id="KW-0812">Transmembrane</keyword>
<protein>
    <submittedName>
        <fullName evidence="3">Redox-active disulfide protein 2</fullName>
    </submittedName>
</protein>
<dbReference type="SUPFAM" id="SSF52833">
    <property type="entry name" value="Thioredoxin-like"/>
    <property type="match status" value="1"/>
</dbReference>
<dbReference type="AlphaFoldDB" id="A0A1Q2MF45"/>
<dbReference type="InterPro" id="IPR047698">
    <property type="entry name" value="ArsF-like"/>
</dbReference>
<dbReference type="InterPro" id="IPR036249">
    <property type="entry name" value="Thioredoxin-like_sf"/>
</dbReference>
<dbReference type="Proteomes" id="UP000188181">
    <property type="component" value="Chromosome"/>
</dbReference>
<dbReference type="Pfam" id="PF13192">
    <property type="entry name" value="Thioredoxin_3"/>
    <property type="match status" value="1"/>
</dbReference>
<evidence type="ECO:0000256" key="1">
    <source>
        <dbReference type="SAM" id="Phobius"/>
    </source>
</evidence>
<evidence type="ECO:0000259" key="2">
    <source>
        <dbReference type="Pfam" id="PF13192"/>
    </source>
</evidence>
<keyword evidence="1" id="KW-1133">Transmembrane helix</keyword>
<organism evidence="3 4">
    <name type="scientific">Limihaloglobus sulfuriphilus</name>
    <dbReference type="NCBI Taxonomy" id="1851148"/>
    <lineage>
        <taxon>Bacteria</taxon>
        <taxon>Pseudomonadati</taxon>
        <taxon>Planctomycetota</taxon>
        <taxon>Phycisphaerae</taxon>
        <taxon>Sedimentisphaerales</taxon>
        <taxon>Sedimentisphaeraceae</taxon>
        <taxon>Limihaloglobus</taxon>
    </lineage>
</organism>
<gene>
    <name evidence="3" type="ORF">SMSP2_01696</name>
</gene>
<proteinExistence type="predicted"/>
<name>A0A1Q2MF45_9BACT</name>